<proteinExistence type="predicted"/>
<evidence type="ECO:0000313" key="3">
    <source>
        <dbReference type="EMBL" id="KAG4417044.1"/>
    </source>
</evidence>
<keyword evidence="4" id="KW-1185">Reference proteome</keyword>
<keyword evidence="1" id="KW-0175">Coiled coil</keyword>
<dbReference type="OrthoDB" id="3563819at2759"/>
<name>A0A8H7WA15_9HELO</name>
<feature type="compositionally biased region" description="Basic and acidic residues" evidence="2">
    <location>
        <begin position="1"/>
        <end position="30"/>
    </location>
</feature>
<evidence type="ECO:0000256" key="1">
    <source>
        <dbReference type="SAM" id="Coils"/>
    </source>
</evidence>
<evidence type="ECO:0000256" key="2">
    <source>
        <dbReference type="SAM" id="MobiDB-lite"/>
    </source>
</evidence>
<protein>
    <submittedName>
        <fullName evidence="3">Uncharacterized protein</fullName>
    </submittedName>
</protein>
<evidence type="ECO:0000313" key="4">
    <source>
        <dbReference type="Proteomes" id="UP000664132"/>
    </source>
</evidence>
<dbReference type="EMBL" id="JAFJYH010000166">
    <property type="protein sequence ID" value="KAG4417044.1"/>
    <property type="molecule type" value="Genomic_DNA"/>
</dbReference>
<dbReference type="Proteomes" id="UP000664132">
    <property type="component" value="Unassembled WGS sequence"/>
</dbReference>
<gene>
    <name evidence="3" type="ORF">IFR04_009820</name>
</gene>
<feature type="region of interest" description="Disordered" evidence="2">
    <location>
        <begin position="1"/>
        <end position="67"/>
    </location>
</feature>
<accession>A0A8H7WA15</accession>
<organism evidence="3 4">
    <name type="scientific">Cadophora malorum</name>
    <dbReference type="NCBI Taxonomy" id="108018"/>
    <lineage>
        <taxon>Eukaryota</taxon>
        <taxon>Fungi</taxon>
        <taxon>Dikarya</taxon>
        <taxon>Ascomycota</taxon>
        <taxon>Pezizomycotina</taxon>
        <taxon>Leotiomycetes</taxon>
        <taxon>Helotiales</taxon>
        <taxon>Ploettnerulaceae</taxon>
        <taxon>Cadophora</taxon>
    </lineage>
</organism>
<reference evidence="3" key="1">
    <citation type="submission" date="2021-02" db="EMBL/GenBank/DDBJ databases">
        <title>Genome sequence Cadophora malorum strain M34.</title>
        <authorList>
            <person name="Stefanovic E."/>
            <person name="Vu D."/>
            <person name="Scully C."/>
            <person name="Dijksterhuis J."/>
            <person name="Roader J."/>
            <person name="Houbraken J."/>
        </authorList>
    </citation>
    <scope>NUCLEOTIDE SEQUENCE</scope>
    <source>
        <strain evidence="3">M34</strain>
    </source>
</reference>
<dbReference type="AlphaFoldDB" id="A0A8H7WA15"/>
<feature type="coiled-coil region" evidence="1">
    <location>
        <begin position="143"/>
        <end position="170"/>
    </location>
</feature>
<comment type="caution">
    <text evidence="3">The sequence shown here is derived from an EMBL/GenBank/DDBJ whole genome shotgun (WGS) entry which is preliminary data.</text>
</comment>
<feature type="compositionally biased region" description="Basic residues" evidence="2">
    <location>
        <begin position="31"/>
        <end position="41"/>
    </location>
</feature>
<sequence>MTRSSLTREIRLPARYRDDLHADMSSAEKRSNRKQVKKKKSALTEPVPPRTPERVGNARPASSIVQKKAVTSPAALLSSPAQQQEQQQPSVIDWRTVKRRRHHGTERPIHFNGIEYPFNRWSLLTRPGIKYAILKVLSMYFNMEDTLQLLHLHEREIEDLEGILHEEHKQTKVEIEDCEVVYAKRILMANIEDDKLVGEFWRVLDAYKGVTTCLAEIEGGKYDRREEVAGAVEGEGADVTAGEQESP</sequence>